<evidence type="ECO:0000256" key="1">
    <source>
        <dbReference type="ARBA" id="ARBA00000491"/>
    </source>
</evidence>
<dbReference type="NCBIfam" id="NF009116">
    <property type="entry name" value="PRK12466.1"/>
    <property type="match status" value="1"/>
</dbReference>
<dbReference type="Gene3D" id="3.30.499.10">
    <property type="entry name" value="Aconitase, domain 3"/>
    <property type="match status" value="2"/>
</dbReference>
<evidence type="ECO:0000256" key="4">
    <source>
        <dbReference type="ARBA" id="ARBA00004729"/>
    </source>
</evidence>
<dbReference type="EC" id="4.2.1.33" evidence="6"/>
<keyword evidence="13" id="KW-0456">Lyase</keyword>
<comment type="pathway">
    <text evidence="4">Amino-acid biosynthesis; L-leucine biosynthesis; L-leucine from 3-methyl-2-oxobutanoate: step 2/4.</text>
</comment>
<sequence>MVFKKAQTLFDKLWAAHRIADGGDGADLIAIDRVCLHERTGAVALRSLRDAGHDVQNPKRVFAIMDHIVSFRENRGPDESRSPGGGVFITQTRKLALEAGVNFIDTNDLRQGIVHVIAPELGIAIPGVSLICPDSHTCSLGALGALAWGVGSSESEHAMATGCLRVTKPKQMRVTVNGALGEGVSAKDLALYIIHKFGAKGGQRCAIEYCGSAISELTIEERLTLCNMAVEFSAFTALIAPDEKTISFVLGKPYAPNADEIADTREDWRSLFTDEDAIFDYEIEVNAADVQPIVSWGTSPEQALPIGDAIPIGADQKVLDYMGLSGGQRVEGLEISGAFIGSCTNGRLSDLRSAAAFLQGRKVADGVRAVCVPGSQSVRRQAEEEGLDAIFREAGFEWGAPGCAMCFFAGGQTFAPGERVVSSTNRNFEGRQGPGVRTHLASPATVAASAVKGAISRADKINVGVDE</sequence>
<dbReference type="InterPro" id="IPR015931">
    <property type="entry name" value="Acnase/IPM_dHydase_lsu_aba_1/3"/>
</dbReference>
<evidence type="ECO:0000313" key="16">
    <source>
        <dbReference type="EMBL" id="KCZ53348.1"/>
    </source>
</evidence>
<feature type="domain" description="Aconitase/3-isopropylmalate dehydratase large subunit alpha/beta/alpha" evidence="15">
    <location>
        <begin position="11"/>
        <end position="453"/>
    </location>
</feature>
<evidence type="ECO:0000256" key="13">
    <source>
        <dbReference type="ARBA" id="ARBA00023239"/>
    </source>
</evidence>
<evidence type="ECO:0000256" key="10">
    <source>
        <dbReference type="ARBA" id="ARBA00022723"/>
    </source>
</evidence>
<evidence type="ECO:0000256" key="3">
    <source>
        <dbReference type="ARBA" id="ARBA00002695"/>
    </source>
</evidence>
<dbReference type="PROSITE" id="PS00450">
    <property type="entry name" value="ACONITASE_1"/>
    <property type="match status" value="1"/>
</dbReference>
<dbReference type="STRING" id="1280946.HY29_03765"/>
<dbReference type="EMBL" id="AWFF01000054">
    <property type="protein sequence ID" value="KCZ53348.1"/>
    <property type="molecule type" value="Genomic_DNA"/>
</dbReference>
<keyword evidence="7" id="KW-0432">Leucine biosynthesis</keyword>
<dbReference type="Proteomes" id="UP000027037">
    <property type="component" value="Unassembled WGS sequence"/>
</dbReference>
<evidence type="ECO:0000256" key="2">
    <source>
        <dbReference type="ARBA" id="ARBA00001966"/>
    </source>
</evidence>
<dbReference type="Pfam" id="PF00330">
    <property type="entry name" value="Aconitase"/>
    <property type="match status" value="1"/>
</dbReference>
<dbReference type="RefSeq" id="WP_034797713.1">
    <property type="nucleotide sequence ID" value="NZ_AWFF01000054.1"/>
</dbReference>
<evidence type="ECO:0000256" key="5">
    <source>
        <dbReference type="ARBA" id="ARBA00011271"/>
    </source>
</evidence>
<proteinExistence type="predicted"/>
<comment type="subunit">
    <text evidence="5">Heterodimer of LeuC and LeuD.</text>
</comment>
<evidence type="ECO:0000256" key="6">
    <source>
        <dbReference type="ARBA" id="ARBA00011998"/>
    </source>
</evidence>
<gene>
    <name evidence="16" type="ORF">HY29_03765</name>
</gene>
<evidence type="ECO:0000256" key="7">
    <source>
        <dbReference type="ARBA" id="ARBA00022430"/>
    </source>
</evidence>
<evidence type="ECO:0000256" key="14">
    <source>
        <dbReference type="ARBA" id="ARBA00023304"/>
    </source>
</evidence>
<comment type="caution">
    <text evidence="16">The sequence shown here is derived from an EMBL/GenBank/DDBJ whole genome shotgun (WGS) entry which is preliminary data.</text>
</comment>
<keyword evidence="14" id="KW-0100">Branched-chain amino acid biosynthesis</keyword>
<keyword evidence="10" id="KW-0479">Metal-binding</keyword>
<keyword evidence="8" id="KW-0004">4Fe-4S</keyword>
<dbReference type="GO" id="GO:0009098">
    <property type="term" value="P:L-leucine biosynthetic process"/>
    <property type="evidence" value="ECO:0007669"/>
    <property type="project" value="UniProtKB-KW"/>
</dbReference>
<dbReference type="InterPro" id="IPR050067">
    <property type="entry name" value="IPM_dehydratase_rel_enz"/>
</dbReference>
<dbReference type="eggNOG" id="COG0065">
    <property type="taxonomic scope" value="Bacteria"/>
</dbReference>
<dbReference type="InterPro" id="IPR036008">
    <property type="entry name" value="Aconitase_4Fe-4S_dom"/>
</dbReference>
<organism evidence="16 17">
    <name type="scientific">Hyphomonas beringensis</name>
    <dbReference type="NCBI Taxonomy" id="1280946"/>
    <lineage>
        <taxon>Bacteria</taxon>
        <taxon>Pseudomonadati</taxon>
        <taxon>Pseudomonadota</taxon>
        <taxon>Alphaproteobacteria</taxon>
        <taxon>Hyphomonadales</taxon>
        <taxon>Hyphomonadaceae</taxon>
        <taxon>Hyphomonas</taxon>
    </lineage>
</organism>
<name>A0A062U6H0_9PROT</name>
<keyword evidence="11" id="KW-0408">Iron</keyword>
<dbReference type="GO" id="GO:0003861">
    <property type="term" value="F:3-isopropylmalate dehydratase activity"/>
    <property type="evidence" value="ECO:0007669"/>
    <property type="project" value="UniProtKB-EC"/>
</dbReference>
<evidence type="ECO:0000256" key="8">
    <source>
        <dbReference type="ARBA" id="ARBA00022485"/>
    </source>
</evidence>
<comment type="catalytic activity">
    <reaction evidence="1">
        <text>(2R,3S)-3-isopropylmalate = (2S)-2-isopropylmalate</text>
        <dbReference type="Rhea" id="RHEA:32287"/>
        <dbReference type="ChEBI" id="CHEBI:1178"/>
        <dbReference type="ChEBI" id="CHEBI:35121"/>
        <dbReference type="EC" id="4.2.1.33"/>
    </reaction>
</comment>
<keyword evidence="12" id="KW-0411">Iron-sulfur</keyword>
<dbReference type="PANTHER" id="PTHR43822:SF9">
    <property type="entry name" value="3-ISOPROPYLMALATE DEHYDRATASE"/>
    <property type="match status" value="1"/>
</dbReference>
<evidence type="ECO:0000313" key="17">
    <source>
        <dbReference type="Proteomes" id="UP000027037"/>
    </source>
</evidence>
<dbReference type="InterPro" id="IPR018136">
    <property type="entry name" value="Aconitase_4Fe-4S_BS"/>
</dbReference>
<dbReference type="PATRIC" id="fig|1280946.3.peg.2665"/>
<comment type="function">
    <text evidence="3">Catalyzes the isomerization between 2-isopropylmalate and 3-isopropylmalate, via the formation of 2-isopropylmaleate.</text>
</comment>
<evidence type="ECO:0000256" key="12">
    <source>
        <dbReference type="ARBA" id="ARBA00023014"/>
    </source>
</evidence>
<dbReference type="SUPFAM" id="SSF53732">
    <property type="entry name" value="Aconitase iron-sulfur domain"/>
    <property type="match status" value="1"/>
</dbReference>
<keyword evidence="9" id="KW-0028">Amino-acid biosynthesis</keyword>
<dbReference type="AlphaFoldDB" id="A0A062U6H0"/>
<reference evidence="16 17" key="1">
    <citation type="journal article" date="2014" name="Antonie Van Leeuwenhoek">
        <title>Hyphomonas beringensis sp. nov. and Hyphomonas chukchiensis sp. nov., isolated from surface seawater of the Bering Sea and Chukchi Sea.</title>
        <authorList>
            <person name="Li C."/>
            <person name="Lai Q."/>
            <person name="Li G."/>
            <person name="Dong C."/>
            <person name="Wang J."/>
            <person name="Liao Y."/>
            <person name="Shao Z."/>
        </authorList>
    </citation>
    <scope>NUCLEOTIDE SEQUENCE [LARGE SCALE GENOMIC DNA]</scope>
    <source>
        <strain evidence="16 17">25B14_1</strain>
    </source>
</reference>
<dbReference type="NCBIfam" id="NF004016">
    <property type="entry name" value="PRK05478.1"/>
    <property type="match status" value="1"/>
</dbReference>
<accession>A0A062U6H0</accession>
<dbReference type="GO" id="GO:0051539">
    <property type="term" value="F:4 iron, 4 sulfur cluster binding"/>
    <property type="evidence" value="ECO:0007669"/>
    <property type="project" value="UniProtKB-KW"/>
</dbReference>
<protein>
    <recommendedName>
        <fullName evidence="6">3-isopropylmalate dehydratase</fullName>
        <ecNumber evidence="6">4.2.1.33</ecNumber>
    </recommendedName>
</protein>
<evidence type="ECO:0000259" key="15">
    <source>
        <dbReference type="Pfam" id="PF00330"/>
    </source>
</evidence>
<dbReference type="OrthoDB" id="9802769at2"/>
<dbReference type="PRINTS" id="PR00415">
    <property type="entry name" value="ACONITASE"/>
</dbReference>
<keyword evidence="17" id="KW-1185">Reference proteome</keyword>
<evidence type="ECO:0000256" key="11">
    <source>
        <dbReference type="ARBA" id="ARBA00023004"/>
    </source>
</evidence>
<evidence type="ECO:0000256" key="9">
    <source>
        <dbReference type="ARBA" id="ARBA00022605"/>
    </source>
</evidence>
<dbReference type="InterPro" id="IPR001030">
    <property type="entry name" value="Acoase/IPM_deHydtase_lsu_aba"/>
</dbReference>
<comment type="cofactor">
    <cofactor evidence="2">
        <name>[4Fe-4S] cluster</name>
        <dbReference type="ChEBI" id="CHEBI:49883"/>
    </cofactor>
</comment>
<dbReference type="GO" id="GO:0046872">
    <property type="term" value="F:metal ion binding"/>
    <property type="evidence" value="ECO:0007669"/>
    <property type="project" value="UniProtKB-KW"/>
</dbReference>
<dbReference type="PANTHER" id="PTHR43822">
    <property type="entry name" value="HOMOACONITASE, MITOCHONDRIAL-RELATED"/>
    <property type="match status" value="1"/>
</dbReference>